<sequence length="377" mass="41220">MNRRPRVTVVQPYLHSYRVPFYESLHADLASRGVELILALGSPTGQIAHRSDACALADAVQLPQRALRLGPKQLLWRQLGELAHTSDVLVLQHMLHCTESYAPLLRSRLRKGPPVALWGQGKAYSYRPLPLAAAAKTAMTRLADWFFAYTEQGRRDVEGWGFPSDRITVVRNSTDTRAVMAAAERTTPVQLAVLNEQYGLTPGRTALFIGGLDAPKRIPFLLRAVDRIAAQLPGFRLLVAGDGVQRGLVEESRTAVWVGRASTEQKALLGAACEVMLMPGAVGLCAVDSFALGTPIVTTHWPFHGVEFGYLEHGSNALVVPIEDDGRYADAVVGLLRNRERLRRLQDGCRAAAGSYSVEGMSGRFADGVERMLARSC</sequence>
<dbReference type="PANTHER" id="PTHR12526">
    <property type="entry name" value="GLYCOSYLTRANSFERASE"/>
    <property type="match status" value="1"/>
</dbReference>
<dbReference type="OrthoDB" id="9790710at2"/>
<comment type="caution">
    <text evidence="2">The sequence shown here is derived from an EMBL/GenBank/DDBJ whole genome shotgun (WGS) entry which is preliminary data.</text>
</comment>
<organism evidence="2 3">
    <name type="scientific">Streptomyces cahuitamycinicus</name>
    <dbReference type="NCBI Taxonomy" id="2070367"/>
    <lineage>
        <taxon>Bacteria</taxon>
        <taxon>Bacillati</taxon>
        <taxon>Actinomycetota</taxon>
        <taxon>Actinomycetes</taxon>
        <taxon>Kitasatosporales</taxon>
        <taxon>Streptomycetaceae</taxon>
        <taxon>Streptomyces</taxon>
    </lineage>
</organism>
<reference evidence="2 3" key="1">
    <citation type="submission" date="2018-01" db="EMBL/GenBank/DDBJ databases">
        <title>Draft genome sequence of Streptomyces sp. 13K301.</title>
        <authorList>
            <person name="Sahin N."/>
            <person name="Saygin H."/>
            <person name="Ay H."/>
        </authorList>
    </citation>
    <scope>NUCLEOTIDE SEQUENCE [LARGE SCALE GENOMIC DNA]</scope>
    <source>
        <strain evidence="2 3">13K301</strain>
    </source>
</reference>
<dbReference type="RefSeq" id="WP_102907841.1">
    <property type="nucleotide sequence ID" value="NZ_POUC01000021.1"/>
</dbReference>
<dbReference type="Gene3D" id="3.40.50.2000">
    <property type="entry name" value="Glycogen Phosphorylase B"/>
    <property type="match status" value="2"/>
</dbReference>
<name>A0A2N8TW31_9ACTN</name>
<dbReference type="Pfam" id="PF13692">
    <property type="entry name" value="Glyco_trans_1_4"/>
    <property type="match status" value="1"/>
</dbReference>
<dbReference type="Proteomes" id="UP000235943">
    <property type="component" value="Unassembled WGS sequence"/>
</dbReference>
<gene>
    <name evidence="2" type="ORF">C1J00_05220</name>
</gene>
<dbReference type="AlphaFoldDB" id="A0A2N8TW31"/>
<evidence type="ECO:0000313" key="2">
    <source>
        <dbReference type="EMBL" id="PNG23216.1"/>
    </source>
</evidence>
<evidence type="ECO:0000256" key="1">
    <source>
        <dbReference type="ARBA" id="ARBA00021292"/>
    </source>
</evidence>
<evidence type="ECO:0000313" key="3">
    <source>
        <dbReference type="Proteomes" id="UP000235943"/>
    </source>
</evidence>
<dbReference type="CDD" id="cd03801">
    <property type="entry name" value="GT4_PimA-like"/>
    <property type="match status" value="1"/>
</dbReference>
<dbReference type="EMBL" id="POUC01000021">
    <property type="protein sequence ID" value="PNG23216.1"/>
    <property type="molecule type" value="Genomic_DNA"/>
</dbReference>
<protein>
    <recommendedName>
        <fullName evidence="1">D-inositol 3-phosphate glycosyltransferase</fullName>
    </recommendedName>
</protein>
<keyword evidence="3" id="KW-1185">Reference proteome</keyword>
<proteinExistence type="predicted"/>
<accession>A0A2N8TW31</accession>
<dbReference type="SUPFAM" id="SSF53756">
    <property type="entry name" value="UDP-Glycosyltransferase/glycogen phosphorylase"/>
    <property type="match status" value="1"/>
</dbReference>